<evidence type="ECO:0000256" key="1">
    <source>
        <dbReference type="SAM" id="MobiDB-lite"/>
    </source>
</evidence>
<dbReference type="OrthoDB" id="1110742at2759"/>
<protein>
    <submittedName>
        <fullName evidence="2">Uncharacterized protein</fullName>
    </submittedName>
</protein>
<gene>
    <name evidence="2" type="ORF">BSL78_29110</name>
</gene>
<accession>A0A2G8JE90</accession>
<proteinExistence type="predicted"/>
<dbReference type="AlphaFoldDB" id="A0A2G8JE90"/>
<comment type="caution">
    <text evidence="2">The sequence shown here is derived from an EMBL/GenBank/DDBJ whole genome shotgun (WGS) entry which is preliminary data.</text>
</comment>
<keyword evidence="3" id="KW-1185">Reference proteome</keyword>
<name>A0A2G8JE90_STIJA</name>
<organism evidence="2 3">
    <name type="scientific">Stichopus japonicus</name>
    <name type="common">Sea cucumber</name>
    <dbReference type="NCBI Taxonomy" id="307972"/>
    <lineage>
        <taxon>Eukaryota</taxon>
        <taxon>Metazoa</taxon>
        <taxon>Echinodermata</taxon>
        <taxon>Eleutherozoa</taxon>
        <taxon>Echinozoa</taxon>
        <taxon>Holothuroidea</taxon>
        <taxon>Aspidochirotacea</taxon>
        <taxon>Aspidochirotida</taxon>
        <taxon>Stichopodidae</taxon>
        <taxon>Apostichopus</taxon>
    </lineage>
</organism>
<evidence type="ECO:0000313" key="3">
    <source>
        <dbReference type="Proteomes" id="UP000230750"/>
    </source>
</evidence>
<dbReference type="EMBL" id="MRZV01002298">
    <property type="protein sequence ID" value="PIK34068.1"/>
    <property type="molecule type" value="Genomic_DNA"/>
</dbReference>
<feature type="region of interest" description="Disordered" evidence="1">
    <location>
        <begin position="49"/>
        <end position="80"/>
    </location>
</feature>
<evidence type="ECO:0000313" key="2">
    <source>
        <dbReference type="EMBL" id="PIK34068.1"/>
    </source>
</evidence>
<reference evidence="2 3" key="1">
    <citation type="journal article" date="2017" name="PLoS Biol.">
        <title>The sea cucumber genome provides insights into morphological evolution and visceral regeneration.</title>
        <authorList>
            <person name="Zhang X."/>
            <person name="Sun L."/>
            <person name="Yuan J."/>
            <person name="Sun Y."/>
            <person name="Gao Y."/>
            <person name="Zhang L."/>
            <person name="Li S."/>
            <person name="Dai H."/>
            <person name="Hamel J.F."/>
            <person name="Liu C."/>
            <person name="Yu Y."/>
            <person name="Liu S."/>
            <person name="Lin W."/>
            <person name="Guo K."/>
            <person name="Jin S."/>
            <person name="Xu P."/>
            <person name="Storey K.B."/>
            <person name="Huan P."/>
            <person name="Zhang T."/>
            <person name="Zhou Y."/>
            <person name="Zhang J."/>
            <person name="Lin C."/>
            <person name="Li X."/>
            <person name="Xing L."/>
            <person name="Huo D."/>
            <person name="Sun M."/>
            <person name="Wang L."/>
            <person name="Mercier A."/>
            <person name="Li F."/>
            <person name="Yang H."/>
            <person name="Xiang J."/>
        </authorList>
    </citation>
    <scope>NUCLEOTIDE SEQUENCE [LARGE SCALE GENOMIC DNA]</scope>
    <source>
        <strain evidence="2">Shaxun</strain>
        <tissue evidence="2">Muscle</tissue>
    </source>
</reference>
<sequence length="205" mass="23475">MHDAVVKFIQDSTYTNQRSAFLLSIPSFSIGLSHDNVNKRDGIGTMVEQPETSAADDVADNKDENEDDAEHDEDKEVRKSKSTIYLPKGITVNNRDVADISEKMKLMSPKMFDALMHLTQLMYNREQNPGRTVLFVDTMFVSLLMKHHSKFTRITVKAKARFMFDDDMFAYFRFETNPNAPPAVVFPFQPGQTTLAWCVHRLICE</sequence>
<dbReference type="Proteomes" id="UP000230750">
    <property type="component" value="Unassembled WGS sequence"/>
</dbReference>